<dbReference type="Proteomes" id="UP000051380">
    <property type="component" value="Unassembled WGS sequence"/>
</dbReference>
<dbReference type="AlphaFoldDB" id="A0A0R3CF34"/>
<evidence type="ECO:0008006" key="3">
    <source>
        <dbReference type="Google" id="ProtNLM"/>
    </source>
</evidence>
<evidence type="ECO:0000313" key="1">
    <source>
        <dbReference type="EMBL" id="KRP94733.1"/>
    </source>
</evidence>
<proteinExistence type="predicted"/>
<dbReference type="SUPFAM" id="SSF53474">
    <property type="entry name" value="alpha/beta-Hydrolases"/>
    <property type="match status" value="1"/>
</dbReference>
<dbReference type="EMBL" id="LJYF01000029">
    <property type="protein sequence ID" value="KRP94733.1"/>
    <property type="molecule type" value="Genomic_DNA"/>
</dbReference>
<dbReference type="Gene3D" id="3.40.50.1820">
    <property type="entry name" value="alpha/beta hydrolase"/>
    <property type="match status" value="1"/>
</dbReference>
<dbReference type="InterPro" id="IPR010662">
    <property type="entry name" value="RBBP9/YdeN"/>
</dbReference>
<evidence type="ECO:0000313" key="2">
    <source>
        <dbReference type="Proteomes" id="UP000051380"/>
    </source>
</evidence>
<reference evidence="1 2" key="1">
    <citation type="submission" date="2015-09" db="EMBL/GenBank/DDBJ databases">
        <title>Draft Genome Sequence of the Strain BR 3267 (Bradyrhizobium yuanmingense) recommended as inoculant for cowpea in Brazil.</title>
        <authorList>
            <person name="Simoes-Araujo J.L."/>
            <person name="Zilli J.E."/>
        </authorList>
    </citation>
    <scope>NUCLEOTIDE SEQUENCE [LARGE SCALE GENOMIC DNA]</scope>
    <source>
        <strain evidence="1 2">BR3267</strain>
    </source>
</reference>
<sequence>MHDIITLPGLGGSGDTHWQTLWERADARFKRFQPASWDQPELDDWEQALEHVVARCARPPLLVAHSLACLLVAHWAARFPSAIAGAFLVAVPDPDGGHFPAEAAAFKPVPGGALRFPALIISSTNDPYGALEVTRRRAQDWQSGLIVPGALGHINAASGLGDWPQGRALLDAFRAGLPR</sequence>
<accession>A0A0R3CF34</accession>
<protein>
    <recommendedName>
        <fullName evidence="3">Alpha/beta hydrolase</fullName>
    </recommendedName>
</protein>
<dbReference type="RefSeq" id="WP_057028581.1">
    <property type="nucleotide sequence ID" value="NZ_LJYF01000029.1"/>
</dbReference>
<comment type="caution">
    <text evidence="1">The sequence shown here is derived from an EMBL/GenBank/DDBJ whole genome shotgun (WGS) entry which is preliminary data.</text>
</comment>
<name>A0A0R3CF34_9BRAD</name>
<gene>
    <name evidence="1" type="ORF">AOQ72_24080</name>
</gene>
<organism evidence="1 2">
    <name type="scientific">Bradyrhizobium yuanmingense</name>
    <dbReference type="NCBI Taxonomy" id="108015"/>
    <lineage>
        <taxon>Bacteria</taxon>
        <taxon>Pseudomonadati</taxon>
        <taxon>Pseudomonadota</taxon>
        <taxon>Alphaproteobacteria</taxon>
        <taxon>Hyphomicrobiales</taxon>
        <taxon>Nitrobacteraceae</taxon>
        <taxon>Bradyrhizobium</taxon>
    </lineage>
</organism>
<dbReference type="OrthoDB" id="9804993at2"/>
<dbReference type="InterPro" id="IPR029058">
    <property type="entry name" value="AB_hydrolase_fold"/>
</dbReference>
<dbReference type="Pfam" id="PF06821">
    <property type="entry name" value="Ser_hydrolase"/>
    <property type="match status" value="1"/>
</dbReference>
<dbReference type="GO" id="GO:0016787">
    <property type="term" value="F:hydrolase activity"/>
    <property type="evidence" value="ECO:0007669"/>
    <property type="project" value="InterPro"/>
</dbReference>
<dbReference type="STRING" id="108015.GA0061099_1003126"/>